<feature type="compositionally biased region" description="Basic residues" evidence="1">
    <location>
        <begin position="84"/>
        <end position="97"/>
    </location>
</feature>
<evidence type="ECO:0000313" key="3">
    <source>
        <dbReference type="Proteomes" id="UP001168877"/>
    </source>
</evidence>
<reference evidence="2" key="2">
    <citation type="submission" date="2023-06" db="EMBL/GenBank/DDBJ databases">
        <authorList>
            <person name="Swenson N.G."/>
            <person name="Wegrzyn J.L."/>
            <person name="Mcevoy S.L."/>
        </authorList>
    </citation>
    <scope>NUCLEOTIDE SEQUENCE</scope>
    <source>
        <strain evidence="2">NS2018</strain>
        <tissue evidence="2">Leaf</tissue>
    </source>
</reference>
<dbReference type="Proteomes" id="UP001168877">
    <property type="component" value="Unassembled WGS sequence"/>
</dbReference>
<proteinExistence type="predicted"/>
<organism evidence="2 3">
    <name type="scientific">Acer saccharum</name>
    <name type="common">Sugar maple</name>
    <dbReference type="NCBI Taxonomy" id="4024"/>
    <lineage>
        <taxon>Eukaryota</taxon>
        <taxon>Viridiplantae</taxon>
        <taxon>Streptophyta</taxon>
        <taxon>Embryophyta</taxon>
        <taxon>Tracheophyta</taxon>
        <taxon>Spermatophyta</taxon>
        <taxon>Magnoliopsida</taxon>
        <taxon>eudicotyledons</taxon>
        <taxon>Gunneridae</taxon>
        <taxon>Pentapetalae</taxon>
        <taxon>rosids</taxon>
        <taxon>malvids</taxon>
        <taxon>Sapindales</taxon>
        <taxon>Sapindaceae</taxon>
        <taxon>Hippocastanoideae</taxon>
        <taxon>Acereae</taxon>
        <taxon>Acer</taxon>
    </lineage>
</organism>
<comment type="caution">
    <text evidence="2">The sequence shown here is derived from an EMBL/GenBank/DDBJ whole genome shotgun (WGS) entry which is preliminary data.</text>
</comment>
<feature type="region of interest" description="Disordered" evidence="1">
    <location>
        <begin position="73"/>
        <end position="98"/>
    </location>
</feature>
<gene>
    <name evidence="2" type="ORF">LWI29_005313</name>
</gene>
<protein>
    <submittedName>
        <fullName evidence="2">Uncharacterized protein</fullName>
    </submittedName>
</protein>
<name>A0AA39UZK5_ACESA</name>
<reference evidence="2" key="1">
    <citation type="journal article" date="2022" name="Plant J.">
        <title>Strategies of tolerance reflected in two North American maple genomes.</title>
        <authorList>
            <person name="McEvoy S.L."/>
            <person name="Sezen U.U."/>
            <person name="Trouern-Trend A."/>
            <person name="McMahon S.M."/>
            <person name="Schaberg P.G."/>
            <person name="Yang J."/>
            <person name="Wegrzyn J.L."/>
            <person name="Swenson N.G."/>
        </authorList>
    </citation>
    <scope>NUCLEOTIDE SEQUENCE</scope>
    <source>
        <strain evidence="2">NS2018</strain>
    </source>
</reference>
<evidence type="ECO:0000256" key="1">
    <source>
        <dbReference type="SAM" id="MobiDB-lite"/>
    </source>
</evidence>
<keyword evidence="3" id="KW-1185">Reference proteome</keyword>
<accession>A0AA39UZK5</accession>
<evidence type="ECO:0000313" key="2">
    <source>
        <dbReference type="EMBL" id="KAK0575694.1"/>
    </source>
</evidence>
<sequence length="134" mass="15172">MDSNQAISAVAFARPLYSDSVLDWDRPFCLVEDPLMRARVRGLESSRVGFESSESRSGRGIQELRIQEFGAAVSDAGQTSTQPTHRRKVRRHHHHQNLQKTTGIKTQVFIDQIRRVFRYIGVIQGRGSFGFSIA</sequence>
<dbReference type="EMBL" id="JAUESC010000386">
    <property type="protein sequence ID" value="KAK0575694.1"/>
    <property type="molecule type" value="Genomic_DNA"/>
</dbReference>
<dbReference type="AlphaFoldDB" id="A0AA39UZK5"/>